<evidence type="ECO:0000259" key="13">
    <source>
        <dbReference type="Pfam" id="PF16192"/>
    </source>
</evidence>
<dbReference type="Pfam" id="PF02366">
    <property type="entry name" value="PMT"/>
    <property type="match status" value="1"/>
</dbReference>
<feature type="compositionally biased region" description="Basic and acidic residues" evidence="11">
    <location>
        <begin position="34"/>
        <end position="46"/>
    </location>
</feature>
<feature type="transmembrane region" description="Helical" evidence="10">
    <location>
        <begin position="326"/>
        <end position="343"/>
    </location>
</feature>
<evidence type="ECO:0000256" key="9">
    <source>
        <dbReference type="ARBA" id="ARBA00093617"/>
    </source>
</evidence>
<proteinExistence type="inferred from homology"/>
<feature type="transmembrane region" description="Helical" evidence="10">
    <location>
        <begin position="529"/>
        <end position="552"/>
    </location>
</feature>
<comment type="caution">
    <text evidence="14">The sequence shown here is derived from an EMBL/GenBank/DDBJ whole genome shotgun (WGS) entry which is preliminary data.</text>
</comment>
<dbReference type="EC" id="2.4.1.-" evidence="10"/>
<dbReference type="EMBL" id="WBJY01000001">
    <property type="protein sequence ID" value="KAB1649576.1"/>
    <property type="molecule type" value="Genomic_DNA"/>
</dbReference>
<accession>A0A6H9WL81</accession>
<keyword evidence="15" id="KW-1185">Reference proteome</keyword>
<protein>
    <recommendedName>
        <fullName evidence="9 10">Polyprenol-phosphate-mannose--protein mannosyltransferase</fullName>
        <ecNumber evidence="10">2.4.1.-</ecNumber>
    </recommendedName>
</protein>
<evidence type="ECO:0000256" key="10">
    <source>
        <dbReference type="RuleBase" id="RU367007"/>
    </source>
</evidence>
<keyword evidence="6 10" id="KW-0812">Transmembrane</keyword>
<feature type="compositionally biased region" description="Polar residues" evidence="11">
    <location>
        <begin position="1"/>
        <end position="10"/>
    </location>
</feature>
<feature type="transmembrane region" description="Helical" evidence="10">
    <location>
        <begin position="364"/>
        <end position="384"/>
    </location>
</feature>
<dbReference type="PANTHER" id="PTHR10050">
    <property type="entry name" value="DOLICHYL-PHOSPHATE-MANNOSE--PROTEIN MANNOSYLTRANSFERASE"/>
    <property type="match status" value="1"/>
</dbReference>
<evidence type="ECO:0000313" key="14">
    <source>
        <dbReference type="EMBL" id="KAB1649576.1"/>
    </source>
</evidence>
<keyword evidence="4 10" id="KW-0328">Glycosyltransferase</keyword>
<feature type="transmembrane region" description="Helical" evidence="10">
    <location>
        <begin position="80"/>
        <end position="97"/>
    </location>
</feature>
<dbReference type="OrthoDB" id="9776737at2"/>
<feature type="transmembrane region" description="Helical" evidence="10">
    <location>
        <begin position="481"/>
        <end position="499"/>
    </location>
</feature>
<dbReference type="GO" id="GO:0005886">
    <property type="term" value="C:plasma membrane"/>
    <property type="evidence" value="ECO:0007669"/>
    <property type="project" value="UniProtKB-SubCell"/>
</dbReference>
<keyword evidence="7 10" id="KW-1133">Transmembrane helix</keyword>
<comment type="similarity">
    <text evidence="3 10">Belongs to the glycosyltransferase 39 family.</text>
</comment>
<evidence type="ECO:0000256" key="4">
    <source>
        <dbReference type="ARBA" id="ARBA00022676"/>
    </source>
</evidence>
<dbReference type="InterPro" id="IPR003342">
    <property type="entry name" value="ArnT-like_N"/>
</dbReference>
<evidence type="ECO:0000259" key="12">
    <source>
        <dbReference type="Pfam" id="PF02366"/>
    </source>
</evidence>
<evidence type="ECO:0000256" key="6">
    <source>
        <dbReference type="ARBA" id="ARBA00022692"/>
    </source>
</evidence>
<gene>
    <name evidence="14" type="ORF">F8O04_04815</name>
</gene>
<dbReference type="GO" id="GO:0012505">
    <property type="term" value="C:endomembrane system"/>
    <property type="evidence" value="ECO:0007669"/>
    <property type="project" value="UniProtKB-SubCell"/>
</dbReference>
<dbReference type="Pfam" id="PF16192">
    <property type="entry name" value="PMT_4TMC"/>
    <property type="match status" value="1"/>
</dbReference>
<organism evidence="14 15">
    <name type="scientific">Pseudoclavibacter endophyticus</name>
    <dbReference type="NCBI Taxonomy" id="1778590"/>
    <lineage>
        <taxon>Bacteria</taxon>
        <taxon>Bacillati</taxon>
        <taxon>Actinomycetota</taxon>
        <taxon>Actinomycetes</taxon>
        <taxon>Micrococcales</taxon>
        <taxon>Microbacteriaceae</taxon>
        <taxon>Pseudoclavibacter</taxon>
    </lineage>
</organism>
<feature type="transmembrane region" description="Helical" evidence="10">
    <location>
        <begin position="201"/>
        <end position="219"/>
    </location>
</feature>
<evidence type="ECO:0000256" key="11">
    <source>
        <dbReference type="SAM" id="MobiDB-lite"/>
    </source>
</evidence>
<sequence>MARVTDATNVSSAAGRDDDSAGDEAPATATATAVDERSDGAARAGDESLVATPAPRTGSWFDDTWRRMTATPRLLRRTEWIMLGAVTLLAALLRLVGLSHPGSLVFDETFYVKDAWTLVNLGYEGTWPENANDSWAAGDPNTYSSDASYVVHPPFGKLVIGLGLLLFGAENPFAWRASVAIIGVAAVVLLWFVARKLLGSPVLATIGAGMLAIDGHAIVMSRVAILDGILMFFVLLGAYFVLLDRDDQRGQLQGRILAWRRTDGPPEGRGPDGLPLAPVPTPFWSTARAPTWPTLGPDWGPVLWARPWLLAAAVTFALASSVKWSGLYFLAAFCLYTIAVDALERRRQGVTFWLSAAVLKQGPASFVITIPAALAVYIASWSGWLATTGGFYRTWAEEAGHAWTGLLSWVPLPLQSLWHYSVEAYRFHTGLGADHPYQSSPLEWPFLIRPTAFSYTYSDPSPSCSGVETCVEAITSISNPLIWWSGTVAILFIAIMSFLQPRWQYGFVLVGFAAGYLPWMAYLQRQAVFHFYAIVYLPFMILAVLFVFQTIAGTPDSPRRLRTAGVAAIGGVVVLFALVSALFLPVWTGMLIPDWYWSLTHWLPGWK</sequence>
<comment type="subcellular location">
    <subcellularLocation>
        <location evidence="10">Cell membrane</location>
    </subcellularLocation>
    <subcellularLocation>
        <location evidence="1">Endomembrane system</location>
        <topology evidence="1">Multi-pass membrane protein</topology>
    </subcellularLocation>
</comment>
<evidence type="ECO:0000256" key="7">
    <source>
        <dbReference type="ARBA" id="ARBA00022989"/>
    </source>
</evidence>
<feature type="transmembrane region" description="Helical" evidence="10">
    <location>
        <begin position="506"/>
        <end position="523"/>
    </location>
</feature>
<feature type="transmembrane region" description="Helical" evidence="10">
    <location>
        <begin position="173"/>
        <end position="194"/>
    </location>
</feature>
<feature type="domain" description="ArnT-like N-terminal" evidence="12">
    <location>
        <begin position="170"/>
        <end position="242"/>
    </location>
</feature>
<dbReference type="InterPro" id="IPR032421">
    <property type="entry name" value="PMT_4TMC"/>
</dbReference>
<keyword evidence="5 10" id="KW-0808">Transferase</keyword>
<dbReference type="PANTHER" id="PTHR10050:SF46">
    <property type="entry name" value="PROTEIN O-MANNOSYL-TRANSFERASE 2"/>
    <property type="match status" value="1"/>
</dbReference>
<evidence type="ECO:0000256" key="3">
    <source>
        <dbReference type="ARBA" id="ARBA00007222"/>
    </source>
</evidence>
<evidence type="ECO:0000256" key="2">
    <source>
        <dbReference type="ARBA" id="ARBA00004922"/>
    </source>
</evidence>
<keyword evidence="8 10" id="KW-0472">Membrane</keyword>
<dbReference type="AlphaFoldDB" id="A0A6H9WL81"/>
<dbReference type="Proteomes" id="UP000431744">
    <property type="component" value="Unassembled WGS sequence"/>
</dbReference>
<dbReference type="InterPro" id="IPR027005">
    <property type="entry name" value="PMT-like"/>
</dbReference>
<feature type="transmembrane region" description="Helical" evidence="10">
    <location>
        <begin position="564"/>
        <end position="587"/>
    </location>
</feature>
<comment type="function">
    <text evidence="10">Protein O-mannosyltransferase that catalyzes the transfer of a single mannose residue from a polyprenol phospho-mannosyl lipidic donor to the hydroxyl group of selected serine and threonine residues in acceptor proteins.</text>
</comment>
<dbReference type="UniPathway" id="UPA00378"/>
<evidence type="ECO:0000256" key="5">
    <source>
        <dbReference type="ARBA" id="ARBA00022679"/>
    </source>
</evidence>
<keyword evidence="10" id="KW-1003">Cell membrane</keyword>
<reference evidence="14 15" key="1">
    <citation type="submission" date="2019-09" db="EMBL/GenBank/DDBJ databases">
        <title>Phylogeny of genus Pseudoclavibacter and closely related genus.</title>
        <authorList>
            <person name="Li Y."/>
        </authorList>
    </citation>
    <scope>NUCLEOTIDE SEQUENCE [LARGE SCALE GENOMIC DNA]</scope>
    <source>
        <strain evidence="14 15">EGI 60007</strain>
    </source>
</reference>
<name>A0A6H9WL81_9MICO</name>
<comment type="pathway">
    <text evidence="2 10">Protein modification; protein glycosylation.</text>
</comment>
<evidence type="ECO:0000256" key="8">
    <source>
        <dbReference type="ARBA" id="ARBA00023136"/>
    </source>
</evidence>
<dbReference type="GO" id="GO:0004169">
    <property type="term" value="F:dolichyl-phosphate-mannose-protein mannosyltransferase activity"/>
    <property type="evidence" value="ECO:0007669"/>
    <property type="project" value="UniProtKB-UniRule"/>
</dbReference>
<evidence type="ECO:0000256" key="1">
    <source>
        <dbReference type="ARBA" id="ARBA00004127"/>
    </source>
</evidence>
<feature type="domain" description="Protein O-mannosyl-transferase C-terminal four TM" evidence="13">
    <location>
        <begin position="414"/>
        <end position="606"/>
    </location>
</feature>
<feature type="region of interest" description="Disordered" evidence="11">
    <location>
        <begin position="1"/>
        <end position="55"/>
    </location>
</feature>
<feature type="transmembrane region" description="Helical" evidence="10">
    <location>
        <begin position="225"/>
        <end position="243"/>
    </location>
</feature>
<evidence type="ECO:0000313" key="15">
    <source>
        <dbReference type="Proteomes" id="UP000431744"/>
    </source>
</evidence>